<dbReference type="Pfam" id="PF00903">
    <property type="entry name" value="Glyoxalase"/>
    <property type="match status" value="1"/>
</dbReference>
<organism evidence="3 4">
    <name type="scientific">Thermithiobacillus plumbiphilus</name>
    <dbReference type="NCBI Taxonomy" id="1729899"/>
    <lineage>
        <taxon>Bacteria</taxon>
        <taxon>Pseudomonadati</taxon>
        <taxon>Pseudomonadota</taxon>
        <taxon>Acidithiobacillia</taxon>
        <taxon>Acidithiobacillales</taxon>
        <taxon>Thermithiobacillaceae</taxon>
        <taxon>Thermithiobacillus</taxon>
    </lineage>
</organism>
<dbReference type="EMBL" id="JBBPCO010000007">
    <property type="protein sequence ID" value="MEK8089815.1"/>
    <property type="molecule type" value="Genomic_DNA"/>
</dbReference>
<dbReference type="InterPro" id="IPR018146">
    <property type="entry name" value="Glyoxalase_1_CS"/>
</dbReference>
<dbReference type="PANTHER" id="PTHR36113:SF3">
    <property type="entry name" value="SLL5075 PROTEIN"/>
    <property type="match status" value="1"/>
</dbReference>
<dbReference type="InterPro" id="IPR029068">
    <property type="entry name" value="Glyas_Bleomycin-R_OHBP_Dase"/>
</dbReference>
<dbReference type="PANTHER" id="PTHR36113">
    <property type="entry name" value="LYASE, PUTATIVE-RELATED-RELATED"/>
    <property type="match status" value="1"/>
</dbReference>
<feature type="domain" description="VOC" evidence="2">
    <location>
        <begin position="10"/>
        <end position="130"/>
    </location>
</feature>
<dbReference type="PROSITE" id="PS51819">
    <property type="entry name" value="VOC"/>
    <property type="match status" value="1"/>
</dbReference>
<keyword evidence="4" id="KW-1185">Reference proteome</keyword>
<dbReference type="InterPro" id="IPR004360">
    <property type="entry name" value="Glyas_Fos-R_dOase_dom"/>
</dbReference>
<sequence length="135" mass="14860">MLPRPAAPIGLHHVALFVPDLAAAEHFYVDLMGMRVEWRPDPDNVYLTGGRDNLALHRLVEAGAGYADPGSQKLDHIGFVLRSPEDVDAWFVFLKDAGVSIKTEPRTHRDGARSFYCEDPAGITVQLIHHPPLAG</sequence>
<dbReference type="RefSeq" id="WP_341370872.1">
    <property type="nucleotide sequence ID" value="NZ_JBBPCO010000007.1"/>
</dbReference>
<dbReference type="Proteomes" id="UP001446205">
    <property type="component" value="Unassembled WGS sequence"/>
</dbReference>
<dbReference type="InterPro" id="IPR051332">
    <property type="entry name" value="Fosfomycin_Res_Enzymes"/>
</dbReference>
<evidence type="ECO:0000256" key="1">
    <source>
        <dbReference type="ARBA" id="ARBA00022723"/>
    </source>
</evidence>
<keyword evidence="1" id="KW-0479">Metal-binding</keyword>
<evidence type="ECO:0000313" key="3">
    <source>
        <dbReference type="EMBL" id="MEK8089815.1"/>
    </source>
</evidence>
<dbReference type="Gene3D" id="3.10.180.10">
    <property type="entry name" value="2,3-Dihydroxybiphenyl 1,2-Dioxygenase, domain 1"/>
    <property type="match status" value="1"/>
</dbReference>
<dbReference type="CDD" id="cd06587">
    <property type="entry name" value="VOC"/>
    <property type="match status" value="1"/>
</dbReference>
<protein>
    <submittedName>
        <fullName evidence="3">VOC family protein</fullName>
    </submittedName>
</protein>
<evidence type="ECO:0000313" key="4">
    <source>
        <dbReference type="Proteomes" id="UP001446205"/>
    </source>
</evidence>
<dbReference type="InterPro" id="IPR037523">
    <property type="entry name" value="VOC_core"/>
</dbReference>
<gene>
    <name evidence="3" type="ORF">WOB96_08530</name>
</gene>
<dbReference type="SUPFAM" id="SSF54593">
    <property type="entry name" value="Glyoxalase/Bleomycin resistance protein/Dihydroxybiphenyl dioxygenase"/>
    <property type="match status" value="1"/>
</dbReference>
<proteinExistence type="predicted"/>
<comment type="caution">
    <text evidence="3">The sequence shown here is derived from an EMBL/GenBank/DDBJ whole genome shotgun (WGS) entry which is preliminary data.</text>
</comment>
<dbReference type="PROSITE" id="PS00934">
    <property type="entry name" value="GLYOXALASE_I_1"/>
    <property type="match status" value="1"/>
</dbReference>
<name>A0ABU9D8H0_9PROT</name>
<evidence type="ECO:0000259" key="2">
    <source>
        <dbReference type="PROSITE" id="PS51819"/>
    </source>
</evidence>
<reference evidence="3 4" key="1">
    <citation type="submission" date="2024-04" db="EMBL/GenBank/DDBJ databases">
        <authorList>
            <person name="Abashina T."/>
            <person name="Shaikin A."/>
        </authorList>
    </citation>
    <scope>NUCLEOTIDE SEQUENCE [LARGE SCALE GENOMIC DNA]</scope>
    <source>
        <strain evidence="3 4">AAFK</strain>
    </source>
</reference>
<accession>A0ABU9D8H0</accession>